<dbReference type="Pfam" id="PF13601">
    <property type="entry name" value="HTH_34"/>
    <property type="match status" value="1"/>
</dbReference>
<name>A0ABW9FDL3_9NOCA</name>
<dbReference type="InterPro" id="IPR027395">
    <property type="entry name" value="WH_DNA-bd_dom"/>
</dbReference>
<evidence type="ECO:0000313" key="2">
    <source>
        <dbReference type="EMBL" id="MFM1723621.1"/>
    </source>
</evidence>
<dbReference type="InterPro" id="IPR036390">
    <property type="entry name" value="WH_DNA-bd_sf"/>
</dbReference>
<dbReference type="EMBL" id="JBDLNV010000003">
    <property type="protein sequence ID" value="MFM1723621.1"/>
    <property type="molecule type" value="Genomic_DNA"/>
</dbReference>
<protein>
    <submittedName>
        <fullName evidence="2">Transcriptional regulator</fullName>
    </submittedName>
</protein>
<dbReference type="SUPFAM" id="SSF46785">
    <property type="entry name" value="Winged helix' DNA-binding domain"/>
    <property type="match status" value="1"/>
</dbReference>
<evidence type="ECO:0000259" key="1">
    <source>
        <dbReference type="Pfam" id="PF13601"/>
    </source>
</evidence>
<dbReference type="RefSeq" id="WP_420164187.1">
    <property type="nucleotide sequence ID" value="NZ_JBDLNV010000003.1"/>
</dbReference>
<evidence type="ECO:0000313" key="3">
    <source>
        <dbReference type="Proteomes" id="UP001629745"/>
    </source>
</evidence>
<dbReference type="Gene3D" id="1.10.10.10">
    <property type="entry name" value="Winged helix-like DNA-binding domain superfamily/Winged helix DNA-binding domain"/>
    <property type="match status" value="1"/>
</dbReference>
<dbReference type="InterPro" id="IPR036388">
    <property type="entry name" value="WH-like_DNA-bd_sf"/>
</dbReference>
<proteinExistence type="predicted"/>
<gene>
    <name evidence="2" type="ORF">ABEU20_002191</name>
</gene>
<dbReference type="PANTHER" id="PTHR37318">
    <property type="entry name" value="BSL7504 PROTEIN"/>
    <property type="match status" value="1"/>
</dbReference>
<feature type="domain" description="Winged helix DNA-binding" evidence="1">
    <location>
        <begin position="20"/>
        <end position="97"/>
    </location>
</feature>
<organism evidence="2 3">
    <name type="scientific">Rhodococcus parequi</name>
    <dbReference type="NCBI Taxonomy" id="3137122"/>
    <lineage>
        <taxon>Bacteria</taxon>
        <taxon>Bacillati</taxon>
        <taxon>Actinomycetota</taxon>
        <taxon>Actinomycetes</taxon>
        <taxon>Mycobacteriales</taxon>
        <taxon>Nocardiaceae</taxon>
        <taxon>Rhodococcus</taxon>
    </lineage>
</organism>
<reference evidence="2 3" key="1">
    <citation type="submission" date="2023-11" db="EMBL/GenBank/DDBJ databases">
        <authorList>
            <person name="Val-Calvo J."/>
            <person name="Scortti M."/>
            <person name="Vazquez-Boland J."/>
        </authorList>
    </citation>
    <scope>NUCLEOTIDE SEQUENCE [LARGE SCALE GENOMIC DNA]</scope>
    <source>
        <strain evidence="2 3">PAM 2766</strain>
    </source>
</reference>
<comment type="caution">
    <text evidence="2">The sequence shown here is derived from an EMBL/GenBank/DDBJ whole genome shotgun (WGS) entry which is preliminary data.</text>
</comment>
<accession>A0ABW9FDL3</accession>
<sequence length="104" mass="11916">MDSVQRRVLGLDDTVHQKTRLAVLAMLSESDEVSFVFLRDGLGLTDGNLGRHLDILLGAQCIDVRREYTGRRTRSWIRITELGSRMLRDEAEVLRALLHALDRR</sequence>
<keyword evidence="3" id="KW-1185">Reference proteome</keyword>
<dbReference type="PANTHER" id="PTHR37318:SF1">
    <property type="entry name" value="BSL7504 PROTEIN"/>
    <property type="match status" value="1"/>
</dbReference>
<dbReference type="Proteomes" id="UP001629745">
    <property type="component" value="Unassembled WGS sequence"/>
</dbReference>